<dbReference type="UniPathway" id="UPA00140">
    <property type="reaction ID" value="UER00205"/>
</dbReference>
<dbReference type="InterPro" id="IPR059117">
    <property type="entry name" value="APS_kinase_dom"/>
</dbReference>
<proteinExistence type="inferred from homology"/>
<organism evidence="10 11">
    <name type="scientific">Microlunatus elymi</name>
    <dbReference type="NCBI Taxonomy" id="2596828"/>
    <lineage>
        <taxon>Bacteria</taxon>
        <taxon>Bacillati</taxon>
        <taxon>Actinomycetota</taxon>
        <taxon>Actinomycetes</taxon>
        <taxon>Propionibacteriales</taxon>
        <taxon>Propionibacteriaceae</taxon>
        <taxon>Microlunatus</taxon>
    </lineage>
</organism>
<dbReference type="NCBIfam" id="TIGR00455">
    <property type="entry name" value="apsK"/>
    <property type="match status" value="1"/>
</dbReference>
<dbReference type="GO" id="GO:0005737">
    <property type="term" value="C:cytoplasm"/>
    <property type="evidence" value="ECO:0007669"/>
    <property type="project" value="TreeGrafter"/>
</dbReference>
<dbReference type="RefSeq" id="WP_143986608.1">
    <property type="nucleotide sequence ID" value="NZ_CP041692.1"/>
</dbReference>
<keyword evidence="5 6" id="KW-0067">ATP-binding</keyword>
<dbReference type="InterPro" id="IPR050512">
    <property type="entry name" value="Sulf_AdTrans/APS_kinase"/>
</dbReference>
<protein>
    <recommendedName>
        <fullName evidence="2 6">Adenylyl-sulfate kinase</fullName>
        <ecNumber evidence="2 6">2.7.1.25</ecNumber>
    </recommendedName>
    <alternativeName>
        <fullName evidence="6">APS kinase</fullName>
    </alternativeName>
    <alternativeName>
        <fullName evidence="6">ATP adenosine-5'-phosphosulfate 3'-phosphotransferase</fullName>
    </alternativeName>
    <alternativeName>
        <fullName evidence="6">Adenosine-5'-phosphosulfate kinase</fullName>
    </alternativeName>
</protein>
<dbReference type="Gene3D" id="3.40.50.300">
    <property type="entry name" value="P-loop containing nucleotide triphosphate hydrolases"/>
    <property type="match status" value="1"/>
</dbReference>
<feature type="region of interest" description="Disordered" evidence="8">
    <location>
        <begin position="1"/>
        <end position="30"/>
    </location>
</feature>
<sequence>MTQPSPSPTQPTVAGAEPVLSTGLSGPSNPVPAEVTGATVWFTGLPSAGKSTIAHALADQLRDAGVDVHVLDGDDVRPYLSKGLGFSREDRNTNVTRIGYVARLLSSHGVLTLVPVIAPYAEARAAVRADHAEHGVPFAEIFVSTSLEVTEQRDVKGLYAKARRGEITGMTGIDDPYEEPTSAELVVDTSEVPLKQSVEQTKALVSTLLGRQLP</sequence>
<keyword evidence="6 7" id="KW-0418">Kinase</keyword>
<dbReference type="GO" id="GO:0004020">
    <property type="term" value="F:adenylylsulfate kinase activity"/>
    <property type="evidence" value="ECO:0007669"/>
    <property type="project" value="UniProtKB-UniRule"/>
</dbReference>
<dbReference type="GO" id="GO:0005524">
    <property type="term" value="F:ATP binding"/>
    <property type="evidence" value="ECO:0007669"/>
    <property type="project" value="UniProtKB-UniRule"/>
</dbReference>
<dbReference type="Pfam" id="PF01583">
    <property type="entry name" value="APS_kinase"/>
    <property type="match status" value="1"/>
</dbReference>
<comment type="caution">
    <text evidence="6">Lacks conserved residue(s) required for the propagation of feature annotation.</text>
</comment>
<dbReference type="GO" id="GO:0019379">
    <property type="term" value="P:sulfate assimilation, phosphoadenylyl sulfate reduction by phosphoadenylyl-sulfate reductase (thioredoxin)"/>
    <property type="evidence" value="ECO:0007669"/>
    <property type="project" value="TreeGrafter"/>
</dbReference>
<evidence type="ECO:0000256" key="2">
    <source>
        <dbReference type="ARBA" id="ARBA00012121"/>
    </source>
</evidence>
<dbReference type="PANTHER" id="PTHR42700:SF1">
    <property type="entry name" value="SULFATE ADENYLYLTRANSFERASE"/>
    <property type="match status" value="1"/>
</dbReference>
<evidence type="ECO:0000313" key="10">
    <source>
        <dbReference type="EMBL" id="QDP96646.1"/>
    </source>
</evidence>
<reference evidence="10 11" key="1">
    <citation type="submission" date="2019-07" db="EMBL/GenBank/DDBJ databases">
        <title>Microlunatus dokdonensis sp. nov. isolated from the rhizospheric soil of the wild plant Elymus tsukushiensis.</title>
        <authorList>
            <person name="Ghim S.-Y."/>
            <person name="Hwang Y.-J."/>
            <person name="Son J.-S."/>
            <person name="Shin J.-H."/>
        </authorList>
    </citation>
    <scope>NUCLEOTIDE SEQUENCE [LARGE SCALE GENOMIC DNA]</scope>
    <source>
        <strain evidence="10 11">KUDC0627</strain>
    </source>
</reference>
<evidence type="ECO:0000259" key="9">
    <source>
        <dbReference type="Pfam" id="PF01583"/>
    </source>
</evidence>
<dbReference type="InterPro" id="IPR002891">
    <property type="entry name" value="APS"/>
</dbReference>
<evidence type="ECO:0000256" key="3">
    <source>
        <dbReference type="ARBA" id="ARBA00022679"/>
    </source>
</evidence>
<comment type="function">
    <text evidence="6 7">Catalyzes the synthesis of activated sulfate.</text>
</comment>
<dbReference type="EMBL" id="CP041692">
    <property type="protein sequence ID" value="QDP96646.1"/>
    <property type="molecule type" value="Genomic_DNA"/>
</dbReference>
<dbReference type="NCBIfam" id="NF003013">
    <property type="entry name" value="PRK03846.1"/>
    <property type="match status" value="1"/>
</dbReference>
<feature type="binding site" evidence="6">
    <location>
        <begin position="44"/>
        <end position="51"/>
    </location>
    <ligand>
        <name>ATP</name>
        <dbReference type="ChEBI" id="CHEBI:30616"/>
    </ligand>
</feature>
<dbReference type="GO" id="GO:0004781">
    <property type="term" value="F:sulfate adenylyltransferase (ATP) activity"/>
    <property type="evidence" value="ECO:0007669"/>
    <property type="project" value="TreeGrafter"/>
</dbReference>
<keyword evidence="3 6" id="KW-0808">Transferase</keyword>
<keyword evidence="6" id="KW-0597">Phosphoprotein</keyword>
<gene>
    <name evidence="6 10" type="primary">cysC</name>
    <name evidence="10" type="ORF">FOE78_12640</name>
</gene>
<evidence type="ECO:0000256" key="6">
    <source>
        <dbReference type="HAMAP-Rule" id="MF_00065"/>
    </source>
</evidence>
<dbReference type="CDD" id="cd02027">
    <property type="entry name" value="APSK"/>
    <property type="match status" value="1"/>
</dbReference>
<evidence type="ECO:0000256" key="5">
    <source>
        <dbReference type="ARBA" id="ARBA00022840"/>
    </source>
</evidence>
<keyword evidence="4 6" id="KW-0547">Nucleotide-binding</keyword>
<evidence type="ECO:0000256" key="8">
    <source>
        <dbReference type="SAM" id="MobiDB-lite"/>
    </source>
</evidence>
<dbReference type="KEGG" id="mik:FOE78_12640"/>
<dbReference type="InterPro" id="IPR027417">
    <property type="entry name" value="P-loop_NTPase"/>
</dbReference>
<dbReference type="GO" id="GO:0070814">
    <property type="term" value="P:hydrogen sulfide biosynthetic process"/>
    <property type="evidence" value="ECO:0007669"/>
    <property type="project" value="UniProtKB-UniRule"/>
</dbReference>
<accession>A0A516PZN7</accession>
<dbReference type="AlphaFoldDB" id="A0A516PZN7"/>
<evidence type="ECO:0000256" key="4">
    <source>
        <dbReference type="ARBA" id="ARBA00022741"/>
    </source>
</evidence>
<feature type="domain" description="APS kinase" evidence="9">
    <location>
        <begin position="37"/>
        <end position="188"/>
    </location>
</feature>
<dbReference type="SUPFAM" id="SSF52540">
    <property type="entry name" value="P-loop containing nucleoside triphosphate hydrolases"/>
    <property type="match status" value="1"/>
</dbReference>
<name>A0A516PZN7_9ACTN</name>
<dbReference type="HAMAP" id="MF_00065">
    <property type="entry name" value="Adenylyl_sulf_kinase"/>
    <property type="match status" value="1"/>
</dbReference>
<dbReference type="EC" id="2.7.1.25" evidence="2 6"/>
<keyword evidence="11" id="KW-1185">Reference proteome</keyword>
<comment type="catalytic activity">
    <reaction evidence="1 6 7">
        <text>adenosine 5'-phosphosulfate + ATP = 3'-phosphoadenylyl sulfate + ADP + H(+)</text>
        <dbReference type="Rhea" id="RHEA:24152"/>
        <dbReference type="ChEBI" id="CHEBI:15378"/>
        <dbReference type="ChEBI" id="CHEBI:30616"/>
        <dbReference type="ChEBI" id="CHEBI:58243"/>
        <dbReference type="ChEBI" id="CHEBI:58339"/>
        <dbReference type="ChEBI" id="CHEBI:456216"/>
        <dbReference type="EC" id="2.7.1.25"/>
    </reaction>
</comment>
<dbReference type="OrthoDB" id="9804504at2"/>
<evidence type="ECO:0000313" key="11">
    <source>
        <dbReference type="Proteomes" id="UP000319263"/>
    </source>
</evidence>
<dbReference type="GO" id="GO:0010134">
    <property type="term" value="P:sulfate assimilation via adenylyl sulfate reduction"/>
    <property type="evidence" value="ECO:0007669"/>
    <property type="project" value="TreeGrafter"/>
</dbReference>
<comment type="similarity">
    <text evidence="6 7">Belongs to the APS kinase family.</text>
</comment>
<comment type="pathway">
    <text evidence="6 7">Sulfur metabolism; hydrogen sulfide biosynthesis; sulfite from sulfate: step 2/3.</text>
</comment>
<evidence type="ECO:0000256" key="1">
    <source>
        <dbReference type="ARBA" id="ARBA00001823"/>
    </source>
</evidence>
<dbReference type="PANTHER" id="PTHR42700">
    <property type="entry name" value="SULFATE ADENYLYLTRANSFERASE"/>
    <property type="match status" value="1"/>
</dbReference>
<evidence type="ECO:0000256" key="7">
    <source>
        <dbReference type="RuleBase" id="RU004347"/>
    </source>
</evidence>
<dbReference type="Proteomes" id="UP000319263">
    <property type="component" value="Chromosome"/>
</dbReference>